<keyword evidence="2" id="KW-1185">Reference proteome</keyword>
<evidence type="ECO:0008006" key="3">
    <source>
        <dbReference type="Google" id="ProtNLM"/>
    </source>
</evidence>
<dbReference type="EMBL" id="JBHLZU010000014">
    <property type="protein sequence ID" value="MFB9905531.1"/>
    <property type="molecule type" value="Genomic_DNA"/>
</dbReference>
<sequence length="776" mass="85067">MTENGVWKPYNDVALLTPPMVFGFDKAEAHDQERLLAYLSALVATRTAPVHVNVAFNAAFFGFDLAERSYVGGPVDPFAFPVVPPTEVIDALPVGAMVRVDAGAEQVYAEVVYKEGAHPTLGDDGEVDPWLSGAPLGAVGPGRVDDEADPLLSERLVVDIDAFGSAFSLSSQKLDRLRRLGRGFREDGHLVRQARYPTRADADLDDMSFYARYLLTRVEPQIMSSAAPLPMEDVLEGNADSAQWEGAIHGFLRTIRTALEQLDDVRMWRGYAFTRASMCARLNDSGVLGGGDMTDIASQLARSPIPSSPRRFSAERSVSYTAVGPQLRGVKGAERRLAGLDYALAVCHVNSVLSDYTHREVDQETKLLAGDVHLRLDDEWQGGGVWRAERPGSAFVRVDVTEPLGRGWLDTLPGSPEAVVPQEESVLEWLSEPTDVAEDDTMSPVDLKITDSQLSWSQPLRLVHLLEGRLPLPDRIADAMAASRLAGVGLRLLSKHDGYQLDQREAAQNVQAELHGPRREITSIDWPLEFFPGMVLTCSWTKDGTLVRVCSTLLEVPVSVDGQTIEHRYAAWILARDAAPGEPRWGKRDSRSAGVLTLPQRVLRAVRRNGKVHSDGRTVLVRSQLSRSVYGADGAVEVSLDDVVTKLVASHDLREDIASVDANGGLRFPAVAGFSTVPVLVYKPLIVPRGGGPGREPALPHLDSRFVREHPVTGHLRRIGHLGKQPTEKARELYRADCALRGVAEAELPADSTFVSDFRRRPRRALETTNHFTTED</sequence>
<evidence type="ECO:0000313" key="2">
    <source>
        <dbReference type="Proteomes" id="UP001589693"/>
    </source>
</evidence>
<protein>
    <recommendedName>
        <fullName evidence="3">DUF2357 domain-containing protein</fullName>
    </recommendedName>
</protein>
<evidence type="ECO:0000313" key="1">
    <source>
        <dbReference type="EMBL" id="MFB9905531.1"/>
    </source>
</evidence>
<name>A0ABV5ZXB2_9PSEU</name>
<dbReference type="Proteomes" id="UP001589693">
    <property type="component" value="Unassembled WGS sequence"/>
</dbReference>
<accession>A0ABV5ZXB2</accession>
<reference evidence="1 2" key="1">
    <citation type="submission" date="2024-09" db="EMBL/GenBank/DDBJ databases">
        <authorList>
            <person name="Sun Q."/>
            <person name="Mori K."/>
        </authorList>
    </citation>
    <scope>NUCLEOTIDE SEQUENCE [LARGE SCALE GENOMIC DNA]</scope>
    <source>
        <strain evidence="1 2">TBRC 7907</strain>
    </source>
</reference>
<gene>
    <name evidence="1" type="ORF">ACFFQA_16470</name>
</gene>
<dbReference type="RefSeq" id="WP_377852837.1">
    <property type="nucleotide sequence ID" value="NZ_JBHLZU010000014.1"/>
</dbReference>
<organism evidence="1 2">
    <name type="scientific">Allokutzneria oryzae</name>
    <dbReference type="NCBI Taxonomy" id="1378989"/>
    <lineage>
        <taxon>Bacteria</taxon>
        <taxon>Bacillati</taxon>
        <taxon>Actinomycetota</taxon>
        <taxon>Actinomycetes</taxon>
        <taxon>Pseudonocardiales</taxon>
        <taxon>Pseudonocardiaceae</taxon>
        <taxon>Allokutzneria</taxon>
    </lineage>
</organism>
<proteinExistence type="predicted"/>
<comment type="caution">
    <text evidence="1">The sequence shown here is derived from an EMBL/GenBank/DDBJ whole genome shotgun (WGS) entry which is preliminary data.</text>
</comment>